<sequence>MVLVGWPGLERCPATKSNNCVPQGARPLWFRWAGLGWSVAQQRRATTMSRKGRVLYGSGGLAWAGALPSNEKQQPYFFDMWSFM</sequence>
<dbReference type="EMBL" id="JANPWB010000008">
    <property type="protein sequence ID" value="KAJ1159698.1"/>
    <property type="molecule type" value="Genomic_DNA"/>
</dbReference>
<proteinExistence type="predicted"/>
<keyword evidence="2" id="KW-1185">Reference proteome</keyword>
<organism evidence="1 2">
    <name type="scientific">Pleurodeles waltl</name>
    <name type="common">Iberian ribbed newt</name>
    <dbReference type="NCBI Taxonomy" id="8319"/>
    <lineage>
        <taxon>Eukaryota</taxon>
        <taxon>Metazoa</taxon>
        <taxon>Chordata</taxon>
        <taxon>Craniata</taxon>
        <taxon>Vertebrata</taxon>
        <taxon>Euteleostomi</taxon>
        <taxon>Amphibia</taxon>
        <taxon>Batrachia</taxon>
        <taxon>Caudata</taxon>
        <taxon>Salamandroidea</taxon>
        <taxon>Salamandridae</taxon>
        <taxon>Pleurodelinae</taxon>
        <taxon>Pleurodeles</taxon>
    </lineage>
</organism>
<gene>
    <name evidence="1" type="ORF">NDU88_000203</name>
</gene>
<dbReference type="AlphaFoldDB" id="A0AAV7S6F2"/>
<protein>
    <submittedName>
        <fullName evidence="1">Uncharacterized protein</fullName>
    </submittedName>
</protein>
<accession>A0AAV7S6F2</accession>
<dbReference type="Proteomes" id="UP001066276">
    <property type="component" value="Chromosome 4_2"/>
</dbReference>
<reference evidence="1" key="1">
    <citation type="journal article" date="2022" name="bioRxiv">
        <title>Sequencing and chromosome-scale assembly of the giantPleurodeles waltlgenome.</title>
        <authorList>
            <person name="Brown T."/>
            <person name="Elewa A."/>
            <person name="Iarovenko S."/>
            <person name="Subramanian E."/>
            <person name="Araus A.J."/>
            <person name="Petzold A."/>
            <person name="Susuki M."/>
            <person name="Suzuki K.-i.T."/>
            <person name="Hayashi T."/>
            <person name="Toyoda A."/>
            <person name="Oliveira C."/>
            <person name="Osipova E."/>
            <person name="Leigh N.D."/>
            <person name="Simon A."/>
            <person name="Yun M.H."/>
        </authorList>
    </citation>
    <scope>NUCLEOTIDE SEQUENCE</scope>
    <source>
        <strain evidence="1">20211129_DDA</strain>
        <tissue evidence="1">Liver</tissue>
    </source>
</reference>
<evidence type="ECO:0000313" key="1">
    <source>
        <dbReference type="EMBL" id="KAJ1159698.1"/>
    </source>
</evidence>
<name>A0AAV7S6F2_PLEWA</name>
<comment type="caution">
    <text evidence="1">The sequence shown here is derived from an EMBL/GenBank/DDBJ whole genome shotgun (WGS) entry which is preliminary data.</text>
</comment>
<evidence type="ECO:0000313" key="2">
    <source>
        <dbReference type="Proteomes" id="UP001066276"/>
    </source>
</evidence>